<feature type="compositionally biased region" description="Low complexity" evidence="1">
    <location>
        <begin position="190"/>
        <end position="210"/>
    </location>
</feature>
<evidence type="ECO:0000259" key="2">
    <source>
        <dbReference type="PROSITE" id="PS50177"/>
    </source>
</evidence>
<dbReference type="PROSITE" id="PS50177">
    <property type="entry name" value="NTF2_DOMAIN"/>
    <property type="match status" value="1"/>
</dbReference>
<dbReference type="InterPro" id="IPR018222">
    <property type="entry name" value="Nuclear_transport_factor_2_euk"/>
</dbReference>
<dbReference type="Proteomes" id="UP001634007">
    <property type="component" value="Unassembled WGS sequence"/>
</dbReference>
<gene>
    <name evidence="3" type="ORF">ACJRO7_032590</name>
</gene>
<comment type="caution">
    <text evidence="3">The sequence shown here is derived from an EMBL/GenBank/DDBJ whole genome shotgun (WGS) entry which is preliminary data.</text>
</comment>
<proteinExistence type="predicted"/>
<dbReference type="PANTHER" id="PTHR12612">
    <property type="entry name" value="NUCLEAR TRANSPORT FACTOR 2"/>
    <property type="match status" value="1"/>
</dbReference>
<dbReference type="InterPro" id="IPR032710">
    <property type="entry name" value="NTF2-like_dom_sf"/>
</dbReference>
<dbReference type="InterPro" id="IPR045875">
    <property type="entry name" value="NTF2"/>
</dbReference>
<name>A0ABD3JNQ6_EUCGL</name>
<dbReference type="Gene3D" id="3.10.450.50">
    <property type="match status" value="1"/>
</dbReference>
<evidence type="ECO:0000313" key="4">
    <source>
        <dbReference type="Proteomes" id="UP001634007"/>
    </source>
</evidence>
<reference evidence="3 4" key="1">
    <citation type="submission" date="2024-11" db="EMBL/GenBank/DDBJ databases">
        <title>Chromosome-level genome assembly of Eucalyptus globulus Labill. provides insights into its genome evolution.</title>
        <authorList>
            <person name="Li X."/>
        </authorList>
    </citation>
    <scope>NUCLEOTIDE SEQUENCE [LARGE SCALE GENOMIC DNA]</scope>
    <source>
        <strain evidence="3">CL2024</strain>
        <tissue evidence="3">Fresh tender leaves</tissue>
    </source>
</reference>
<dbReference type="EMBL" id="JBJKBG010000008">
    <property type="protein sequence ID" value="KAL3727869.1"/>
    <property type="molecule type" value="Genomic_DNA"/>
</dbReference>
<feature type="region of interest" description="Disordered" evidence="1">
    <location>
        <begin position="186"/>
        <end position="210"/>
    </location>
</feature>
<sequence length="236" mass="25632">MWRIKPEDMGRAEEAKRFMVNYYRTFDTNRAGLVNLYREESVLNYDGREIKGKEAILAKLTSLPQCHHEIAEFKCMPYRTGSVLISVYGETWVGGQNVMADALISDQTFLLMPAPEGSFCVGTQIWRPFDLNKVRTPPPASKPTPTFAFLMSTLTSPPPTPMSAFALQTAVRMSGTTSPAYVSAPAPPMAALTSSESTSSTSSVSASSVPSGSALALPMSRMKITSAPPMSLVKHP</sequence>
<keyword evidence="4" id="KW-1185">Reference proteome</keyword>
<evidence type="ECO:0000313" key="3">
    <source>
        <dbReference type="EMBL" id="KAL3727869.1"/>
    </source>
</evidence>
<evidence type="ECO:0000256" key="1">
    <source>
        <dbReference type="SAM" id="MobiDB-lite"/>
    </source>
</evidence>
<dbReference type="InterPro" id="IPR002075">
    <property type="entry name" value="NTF2_dom"/>
</dbReference>
<protein>
    <recommendedName>
        <fullName evidence="2">NTF2 domain-containing protein</fullName>
    </recommendedName>
</protein>
<accession>A0ABD3JNQ6</accession>
<dbReference type="AlphaFoldDB" id="A0ABD3JNQ6"/>
<dbReference type="SUPFAM" id="SSF54427">
    <property type="entry name" value="NTF2-like"/>
    <property type="match status" value="1"/>
</dbReference>
<organism evidence="3 4">
    <name type="scientific">Eucalyptus globulus</name>
    <name type="common">Tasmanian blue gum</name>
    <dbReference type="NCBI Taxonomy" id="34317"/>
    <lineage>
        <taxon>Eukaryota</taxon>
        <taxon>Viridiplantae</taxon>
        <taxon>Streptophyta</taxon>
        <taxon>Embryophyta</taxon>
        <taxon>Tracheophyta</taxon>
        <taxon>Spermatophyta</taxon>
        <taxon>Magnoliopsida</taxon>
        <taxon>eudicotyledons</taxon>
        <taxon>Gunneridae</taxon>
        <taxon>Pentapetalae</taxon>
        <taxon>rosids</taxon>
        <taxon>malvids</taxon>
        <taxon>Myrtales</taxon>
        <taxon>Myrtaceae</taxon>
        <taxon>Myrtoideae</taxon>
        <taxon>Eucalypteae</taxon>
        <taxon>Eucalyptus</taxon>
    </lineage>
</organism>
<dbReference type="Pfam" id="PF02136">
    <property type="entry name" value="NTF2"/>
    <property type="match status" value="1"/>
</dbReference>
<dbReference type="CDD" id="cd00780">
    <property type="entry name" value="NTF2"/>
    <property type="match status" value="1"/>
</dbReference>
<feature type="domain" description="NTF2" evidence="2">
    <location>
        <begin position="14"/>
        <end position="128"/>
    </location>
</feature>